<sequence>MADSSAADILTLTKLAWDLYHNCYLITNEAPDGFKQLVNELASLQGVLRALRDDVNSNASFFDDLEEGRRNTLQKCLDTCFKTLQQMKELISRYRTMGWGDGRQFWQRVKWITQRGQIDDLKSRVMVHTCNLSLCMSSIGNSTLARIEKSMADALEQGSFPATPETLSRGERVLRTPPIPEGDEDIPFEESLCVDPEKIPMRTNSLPNAETTVRISTTDSVLSARTEWSTSTANTTSPSVCDPLKRSISHSYIVRRTGSSASEPRHIRMPSSEYVQLDIHPALREEPFIDDCTESPVPEPDNAAVTTAVTTAVATAMQQLQQVQLRERLLRPLRYEPRDKLHQPDPELMEKFGALTHDELSIKRLNTSDWLRVAVWWLLKARTTLASSDRPSLVSARGSVTPPAESWAPGYQAYVDLLKASYILYDVVLTDISSHAVLTHENRKQISDLSEGIKEEFAQFTPIDVPEYSVIHAQNLDIWEPLQPEEALEKGSNSVIDLNNVRWVTVDQEDAGDEEEQVFYRTFVNAGIGSKRLRMRTKGAPYMLLLSAREGESEPKITICNQSGTLSLQRDFTPDDLAQMIRVWQASMSGFPGMKISEPILLRFDTKSISVSFQHMPDLQYFINLPKAYFHAVWQREPVDSNQFSETVIFKSSVEKCEQLKAPTMRPMNPPVFHKSCEVRILERSYGEAWQSVRRMVISSSVADQAPRCIELFMPMSRVQICRGADAEQVLVKWSDTCQERSTKTDGNYHPLYSYVYDDNSPDIGLGLQFRSLKQAEDFEKAILSMFSQPSFSWDQPSSSGHVYDVVDPSGDQKQYKAILLIQSRLSWKYGSLYYVYRDTDYAYDHRALRARFPRIFYTDYISSHVDRLYPADRPVSFSHCEKKVGNMTVEFNDEPLLRGFISSLANGYELLFSRRAVSLVTKGKGLFGARKSNKGETEVQLWKKGTSLQLSARWDDHITDKWLTVSVPPGSVQPTKDGTRIEFATLPYSRGTFLNMAGILAVAPRDPNVARRAGQIAIAFATVQDRHDFVAAFECDAVPPAYGV</sequence>
<evidence type="ECO:0000313" key="2">
    <source>
        <dbReference type="Proteomes" id="UP000327118"/>
    </source>
</evidence>
<proteinExistence type="predicted"/>
<reference evidence="2" key="1">
    <citation type="submission" date="2019-04" db="EMBL/GenBank/DDBJ databases">
        <title>Friends and foes A comparative genomics studyof 23 Aspergillus species from section Flavi.</title>
        <authorList>
            <consortium name="DOE Joint Genome Institute"/>
            <person name="Kjaerbolling I."/>
            <person name="Vesth T."/>
            <person name="Frisvad J.C."/>
            <person name="Nybo J.L."/>
            <person name="Theobald S."/>
            <person name="Kildgaard S."/>
            <person name="Isbrandt T."/>
            <person name="Kuo A."/>
            <person name="Sato A."/>
            <person name="Lyhne E.K."/>
            <person name="Kogle M.E."/>
            <person name="Wiebenga A."/>
            <person name="Kun R.S."/>
            <person name="Lubbers R.J."/>
            <person name="Makela M.R."/>
            <person name="Barry K."/>
            <person name="Chovatia M."/>
            <person name="Clum A."/>
            <person name="Daum C."/>
            <person name="Haridas S."/>
            <person name="He G."/>
            <person name="LaButti K."/>
            <person name="Lipzen A."/>
            <person name="Mondo S."/>
            <person name="Riley R."/>
            <person name="Salamov A."/>
            <person name="Simmons B.A."/>
            <person name="Magnuson J.K."/>
            <person name="Henrissat B."/>
            <person name="Mortensen U.H."/>
            <person name="Larsen T.O."/>
            <person name="Devries R.P."/>
            <person name="Grigoriev I.V."/>
            <person name="Machida M."/>
            <person name="Baker S.E."/>
            <person name="Andersen M.R."/>
        </authorList>
    </citation>
    <scope>NUCLEOTIDE SEQUENCE [LARGE SCALE GENOMIC DNA]</scope>
    <source>
        <strain evidence="2">CBS 553.77</strain>
    </source>
</reference>
<name>A0A5N6ZBU8_9EURO</name>
<dbReference type="EMBL" id="ML739062">
    <property type="protein sequence ID" value="KAE8354898.1"/>
    <property type="molecule type" value="Genomic_DNA"/>
</dbReference>
<accession>A0A5N6ZBU8</accession>
<evidence type="ECO:0008006" key="3">
    <source>
        <dbReference type="Google" id="ProtNLM"/>
    </source>
</evidence>
<evidence type="ECO:0000313" key="1">
    <source>
        <dbReference type="EMBL" id="KAE8354898.1"/>
    </source>
</evidence>
<dbReference type="OrthoDB" id="3045089at2759"/>
<dbReference type="AlphaFoldDB" id="A0A5N6ZBU8"/>
<organism evidence="1 2">
    <name type="scientific">Aspergillus coremiiformis</name>
    <dbReference type="NCBI Taxonomy" id="138285"/>
    <lineage>
        <taxon>Eukaryota</taxon>
        <taxon>Fungi</taxon>
        <taxon>Dikarya</taxon>
        <taxon>Ascomycota</taxon>
        <taxon>Pezizomycotina</taxon>
        <taxon>Eurotiomycetes</taxon>
        <taxon>Eurotiomycetidae</taxon>
        <taxon>Eurotiales</taxon>
        <taxon>Aspergillaceae</taxon>
        <taxon>Aspergillus</taxon>
        <taxon>Aspergillus subgen. Circumdati</taxon>
    </lineage>
</organism>
<protein>
    <recommendedName>
        <fullName evidence="3">Fungal N-terminal domain-containing protein</fullName>
    </recommendedName>
</protein>
<keyword evidence="2" id="KW-1185">Reference proteome</keyword>
<dbReference type="Proteomes" id="UP000327118">
    <property type="component" value="Unassembled WGS sequence"/>
</dbReference>
<gene>
    <name evidence="1" type="ORF">BDV28DRAFT_65884</name>
</gene>